<keyword evidence="2" id="KW-1185">Reference proteome</keyword>
<accession>A0A392RLF5</accession>
<sequence>VESGSDGDVGARGEADCESCWEVVLETPTPRVALAELGSQGLVIGEGVGDEGFCVDDEVSGAVLDDVCGLDLTNGPSQQGVLPFGLIDNWAVIQMGQGMKILK</sequence>
<evidence type="ECO:0000313" key="1">
    <source>
        <dbReference type="EMBL" id="MCI37139.1"/>
    </source>
</evidence>
<name>A0A392RLF5_9FABA</name>
<dbReference type="AlphaFoldDB" id="A0A392RLF5"/>
<dbReference type="Proteomes" id="UP000265520">
    <property type="component" value="Unassembled WGS sequence"/>
</dbReference>
<organism evidence="1 2">
    <name type="scientific">Trifolium medium</name>
    <dbReference type="NCBI Taxonomy" id="97028"/>
    <lineage>
        <taxon>Eukaryota</taxon>
        <taxon>Viridiplantae</taxon>
        <taxon>Streptophyta</taxon>
        <taxon>Embryophyta</taxon>
        <taxon>Tracheophyta</taxon>
        <taxon>Spermatophyta</taxon>
        <taxon>Magnoliopsida</taxon>
        <taxon>eudicotyledons</taxon>
        <taxon>Gunneridae</taxon>
        <taxon>Pentapetalae</taxon>
        <taxon>rosids</taxon>
        <taxon>fabids</taxon>
        <taxon>Fabales</taxon>
        <taxon>Fabaceae</taxon>
        <taxon>Papilionoideae</taxon>
        <taxon>50 kb inversion clade</taxon>
        <taxon>NPAAA clade</taxon>
        <taxon>Hologalegina</taxon>
        <taxon>IRL clade</taxon>
        <taxon>Trifolieae</taxon>
        <taxon>Trifolium</taxon>
    </lineage>
</organism>
<protein>
    <submittedName>
        <fullName evidence="1">Uncharacterized protein</fullName>
    </submittedName>
</protein>
<evidence type="ECO:0000313" key="2">
    <source>
        <dbReference type="Proteomes" id="UP000265520"/>
    </source>
</evidence>
<comment type="caution">
    <text evidence="1">The sequence shown here is derived from an EMBL/GenBank/DDBJ whole genome shotgun (WGS) entry which is preliminary data.</text>
</comment>
<dbReference type="EMBL" id="LXQA010241162">
    <property type="protein sequence ID" value="MCI37139.1"/>
    <property type="molecule type" value="Genomic_DNA"/>
</dbReference>
<reference evidence="1 2" key="1">
    <citation type="journal article" date="2018" name="Front. Plant Sci.">
        <title>Red Clover (Trifolium pratense) and Zigzag Clover (T. medium) - A Picture of Genomic Similarities and Differences.</title>
        <authorList>
            <person name="Dluhosova J."/>
            <person name="Istvanek J."/>
            <person name="Nedelnik J."/>
            <person name="Repkova J."/>
        </authorList>
    </citation>
    <scope>NUCLEOTIDE SEQUENCE [LARGE SCALE GENOMIC DNA]</scope>
    <source>
        <strain evidence="2">cv. 10/8</strain>
        <tissue evidence="1">Leaf</tissue>
    </source>
</reference>
<proteinExistence type="predicted"/>
<feature type="non-terminal residue" evidence="1">
    <location>
        <position position="1"/>
    </location>
</feature>